<organism evidence="1 2">
    <name type="scientific">Sungkyunkwania multivorans</name>
    <dbReference type="NCBI Taxonomy" id="1173618"/>
    <lineage>
        <taxon>Bacteria</taxon>
        <taxon>Pseudomonadati</taxon>
        <taxon>Bacteroidota</taxon>
        <taxon>Flavobacteriia</taxon>
        <taxon>Flavobacteriales</taxon>
        <taxon>Flavobacteriaceae</taxon>
        <taxon>Sungkyunkwania</taxon>
    </lineage>
</organism>
<protein>
    <submittedName>
        <fullName evidence="1">Uncharacterized protein</fullName>
    </submittedName>
</protein>
<dbReference type="RefSeq" id="WP_386406226.1">
    <property type="nucleotide sequence ID" value="NZ_JBHTJH010000004.1"/>
</dbReference>
<dbReference type="EMBL" id="JBHTJH010000004">
    <property type="protein sequence ID" value="MFD0862049.1"/>
    <property type="molecule type" value="Genomic_DNA"/>
</dbReference>
<evidence type="ECO:0000313" key="1">
    <source>
        <dbReference type="EMBL" id="MFD0862049.1"/>
    </source>
</evidence>
<proteinExistence type="predicted"/>
<reference evidence="2" key="1">
    <citation type="journal article" date="2019" name="Int. J. Syst. Evol. Microbiol.">
        <title>The Global Catalogue of Microorganisms (GCM) 10K type strain sequencing project: providing services to taxonomists for standard genome sequencing and annotation.</title>
        <authorList>
            <consortium name="The Broad Institute Genomics Platform"/>
            <consortium name="The Broad Institute Genome Sequencing Center for Infectious Disease"/>
            <person name="Wu L."/>
            <person name="Ma J."/>
        </authorList>
    </citation>
    <scope>NUCLEOTIDE SEQUENCE [LARGE SCALE GENOMIC DNA]</scope>
    <source>
        <strain evidence="2">CCUG 62952</strain>
    </source>
</reference>
<accession>A0ABW3CWA3</accession>
<evidence type="ECO:0000313" key="2">
    <source>
        <dbReference type="Proteomes" id="UP001596978"/>
    </source>
</evidence>
<name>A0ABW3CWA3_9FLAO</name>
<dbReference type="Proteomes" id="UP001596978">
    <property type="component" value="Unassembled WGS sequence"/>
</dbReference>
<gene>
    <name evidence="1" type="ORF">ACFQ1M_07505</name>
</gene>
<keyword evidence="2" id="KW-1185">Reference proteome</keyword>
<dbReference type="InterPro" id="IPR029024">
    <property type="entry name" value="TerB-like"/>
</dbReference>
<comment type="caution">
    <text evidence="1">The sequence shown here is derived from an EMBL/GenBank/DDBJ whole genome shotgun (WGS) entry which is preliminary data.</text>
</comment>
<dbReference type="SUPFAM" id="SSF158682">
    <property type="entry name" value="TerB-like"/>
    <property type="match status" value="1"/>
</dbReference>
<sequence length="130" mass="14970">MIPESLRNIEFYKHFASLLYAIANADRTIEVIEKRKIVEIVKDIATDTLGSLNSEDIIYETLRALIKQQCSSERAFTTFSEFYYSNKKEFTTELKATLLSTCDKIVHAFSGRNKSELIVYTKLVLLFKDA</sequence>